<organism evidence="5 6">
    <name type="scientific">Paracoccus niistensis</name>
    <dbReference type="NCBI Taxonomy" id="632935"/>
    <lineage>
        <taxon>Bacteria</taxon>
        <taxon>Pseudomonadati</taxon>
        <taxon>Pseudomonadota</taxon>
        <taxon>Alphaproteobacteria</taxon>
        <taxon>Rhodobacterales</taxon>
        <taxon>Paracoccaceae</taxon>
        <taxon>Paracoccus</taxon>
    </lineage>
</organism>
<keyword evidence="6" id="KW-1185">Reference proteome</keyword>
<dbReference type="Gene3D" id="2.60.120.10">
    <property type="entry name" value="Jelly Rolls"/>
    <property type="match status" value="1"/>
</dbReference>
<evidence type="ECO:0000313" key="5">
    <source>
        <dbReference type="EMBL" id="MFC0341341.1"/>
    </source>
</evidence>
<dbReference type="SUPFAM" id="SSF51206">
    <property type="entry name" value="cAMP-binding domain-like"/>
    <property type="match status" value="1"/>
</dbReference>
<dbReference type="PROSITE" id="PS51063">
    <property type="entry name" value="HTH_CRP_2"/>
    <property type="match status" value="1"/>
</dbReference>
<dbReference type="SUPFAM" id="SSF46785">
    <property type="entry name" value="Winged helix' DNA-binding domain"/>
    <property type="match status" value="1"/>
</dbReference>
<dbReference type="InterPro" id="IPR018490">
    <property type="entry name" value="cNMP-bd_dom_sf"/>
</dbReference>
<name>A0ABV6I528_9RHOB</name>
<evidence type="ECO:0000259" key="4">
    <source>
        <dbReference type="PROSITE" id="PS51063"/>
    </source>
</evidence>
<evidence type="ECO:0000256" key="2">
    <source>
        <dbReference type="ARBA" id="ARBA00023125"/>
    </source>
</evidence>
<accession>A0ABV6I528</accession>
<feature type="domain" description="HTH crp-type" evidence="4">
    <location>
        <begin position="146"/>
        <end position="220"/>
    </location>
</feature>
<dbReference type="SMART" id="SM00419">
    <property type="entry name" value="HTH_CRP"/>
    <property type="match status" value="1"/>
</dbReference>
<evidence type="ECO:0000313" key="6">
    <source>
        <dbReference type="Proteomes" id="UP001589799"/>
    </source>
</evidence>
<evidence type="ECO:0000256" key="3">
    <source>
        <dbReference type="ARBA" id="ARBA00023163"/>
    </source>
</evidence>
<protein>
    <submittedName>
        <fullName evidence="5">Crp/Fnr family transcriptional regulator</fullName>
    </submittedName>
</protein>
<reference evidence="5 6" key="1">
    <citation type="submission" date="2024-09" db="EMBL/GenBank/DDBJ databases">
        <authorList>
            <person name="Sun Q."/>
            <person name="Mori K."/>
        </authorList>
    </citation>
    <scope>NUCLEOTIDE SEQUENCE [LARGE SCALE GENOMIC DNA]</scope>
    <source>
        <strain evidence="5 6">KCTC 22789</strain>
    </source>
</reference>
<dbReference type="InterPro" id="IPR012318">
    <property type="entry name" value="HTH_CRP"/>
</dbReference>
<keyword evidence="1" id="KW-0805">Transcription regulation</keyword>
<keyword evidence="3" id="KW-0804">Transcription</keyword>
<sequence length="258" mass="29243">MIMPEMTIERAWPAVFTPFQARLLSDIQSAPIALRPRQQISSGKTTGKGLLYLSSGLVGIYRLDRMGRRQFLSLNLPGDYVDLFGFLLGHWTGIKSAFGAATVKETSYERFQALDLQEIEINKQFWRISMIEASISRYWIFRIGRLVGRARIANFLCEMLVRLHARGLCSLDGFDVPLAQTDIAEICGMTPVHASRMLSELREDGICTFAQGSLRVMKLPALFQAGQYRWDYLYLGADLDREIRERASVGPLRRRASA</sequence>
<dbReference type="InterPro" id="IPR036390">
    <property type="entry name" value="WH_DNA-bd_sf"/>
</dbReference>
<gene>
    <name evidence="5" type="ORF">ACFFII_11260</name>
</gene>
<evidence type="ECO:0000256" key="1">
    <source>
        <dbReference type="ARBA" id="ARBA00023015"/>
    </source>
</evidence>
<dbReference type="Pfam" id="PF13545">
    <property type="entry name" value="HTH_Crp_2"/>
    <property type="match status" value="1"/>
</dbReference>
<dbReference type="InterPro" id="IPR014710">
    <property type="entry name" value="RmlC-like_jellyroll"/>
</dbReference>
<comment type="caution">
    <text evidence="5">The sequence shown here is derived from an EMBL/GenBank/DDBJ whole genome shotgun (WGS) entry which is preliminary data.</text>
</comment>
<proteinExistence type="predicted"/>
<dbReference type="EMBL" id="JBHLWE010000034">
    <property type="protein sequence ID" value="MFC0341341.1"/>
    <property type="molecule type" value="Genomic_DNA"/>
</dbReference>
<dbReference type="RefSeq" id="WP_377698977.1">
    <property type="nucleotide sequence ID" value="NZ_JBHLWE010000034.1"/>
</dbReference>
<dbReference type="Proteomes" id="UP001589799">
    <property type="component" value="Unassembled WGS sequence"/>
</dbReference>
<keyword evidence="2" id="KW-0238">DNA-binding</keyword>